<proteinExistence type="predicted"/>
<dbReference type="Gene3D" id="2.160.10.10">
    <property type="entry name" value="Hexapeptide repeat proteins"/>
    <property type="match status" value="1"/>
</dbReference>
<name>A0A1A9F4Y3_9GAMM</name>
<reference evidence="1 2" key="2">
    <citation type="journal article" date="2018" name="Int. J. Syst. Evol. Microbiol.">
        <title>Marinobacterium aestuarii sp. nov., a benzene-degrading marine bacterium isolated from estuary sediment.</title>
        <authorList>
            <person name="Bae S.S."/>
            <person name="Jung J."/>
            <person name="Chung D."/>
            <person name="Baek K."/>
        </authorList>
    </citation>
    <scope>NUCLEOTIDE SEQUENCE [LARGE SCALE GENOMIC DNA]</scope>
    <source>
        <strain evidence="1 2">ST58-10</strain>
    </source>
</reference>
<sequence>MSVQGPDDGEAWIAPGAILVGDVRLARDASIWFGVVMRADDDTIEIGEGSNVQDNAVLHVDPGYPLRIGKGCTIGHRAMLHGCTIGDNSLIGMGAMVLNGARIGRNCLIGAGALVTEGMVIPDNTLVVGSPAKPKREIGPEGEADIRRGAAAYCERWKRYRAELACRTTTSGIVIGRGAP</sequence>
<dbReference type="AlphaFoldDB" id="A0A1A9F4Y3"/>
<protein>
    <submittedName>
        <fullName evidence="1">Gamma carbonic anhydrase family protein</fullName>
    </submittedName>
</protein>
<dbReference type="Pfam" id="PF00132">
    <property type="entry name" value="Hexapep"/>
    <property type="match status" value="1"/>
</dbReference>
<dbReference type="SUPFAM" id="SSF51161">
    <property type="entry name" value="Trimeric LpxA-like enzymes"/>
    <property type="match status" value="1"/>
</dbReference>
<dbReference type="InterPro" id="IPR001451">
    <property type="entry name" value="Hexapep"/>
</dbReference>
<dbReference type="STRING" id="1821621.A8C75_06685"/>
<dbReference type="Proteomes" id="UP000078070">
    <property type="component" value="Chromosome"/>
</dbReference>
<accession>A0A1A9F4Y3</accession>
<dbReference type="EMBL" id="CP015839">
    <property type="protein sequence ID" value="ANG65132.1"/>
    <property type="molecule type" value="Genomic_DNA"/>
</dbReference>
<keyword evidence="2" id="KW-1185">Reference proteome</keyword>
<dbReference type="InterPro" id="IPR011004">
    <property type="entry name" value="Trimer_LpxA-like_sf"/>
</dbReference>
<evidence type="ECO:0000313" key="1">
    <source>
        <dbReference type="EMBL" id="ANG65132.1"/>
    </source>
</evidence>
<dbReference type="InterPro" id="IPR047324">
    <property type="entry name" value="LbH_gamma_CA-like"/>
</dbReference>
<organism evidence="1 2">
    <name type="scientific">Marinobacterium aestuarii</name>
    <dbReference type="NCBI Taxonomy" id="1821621"/>
    <lineage>
        <taxon>Bacteria</taxon>
        <taxon>Pseudomonadati</taxon>
        <taxon>Pseudomonadota</taxon>
        <taxon>Gammaproteobacteria</taxon>
        <taxon>Oceanospirillales</taxon>
        <taxon>Oceanospirillaceae</taxon>
        <taxon>Marinobacterium</taxon>
    </lineage>
</organism>
<evidence type="ECO:0000313" key="2">
    <source>
        <dbReference type="Proteomes" id="UP000078070"/>
    </source>
</evidence>
<dbReference type="KEGG" id="mars:A8C75_06685"/>
<dbReference type="PANTHER" id="PTHR13061">
    <property type="entry name" value="DYNACTIN SUBUNIT P25"/>
    <property type="match status" value="1"/>
</dbReference>
<dbReference type="CDD" id="cd04645">
    <property type="entry name" value="LbH_gamma_CA_like"/>
    <property type="match status" value="1"/>
</dbReference>
<reference evidence="2" key="1">
    <citation type="submission" date="2016-05" db="EMBL/GenBank/DDBJ databases">
        <authorList>
            <person name="Baek K."/>
            <person name="Yang S.-J."/>
        </authorList>
    </citation>
    <scope>NUCLEOTIDE SEQUENCE [LARGE SCALE GENOMIC DNA]</scope>
    <source>
        <strain evidence="2">ST58-10</strain>
    </source>
</reference>
<dbReference type="RefSeq" id="WP_067387047.1">
    <property type="nucleotide sequence ID" value="NZ_CP015839.1"/>
</dbReference>
<gene>
    <name evidence="1" type="ORF">A8C75_06685</name>
</gene>
<dbReference type="InterPro" id="IPR050484">
    <property type="entry name" value="Transf_Hexapept/Carb_Anhydrase"/>
</dbReference>
<dbReference type="PANTHER" id="PTHR13061:SF29">
    <property type="entry name" value="GAMMA CARBONIC ANHYDRASE-LIKE 1, MITOCHONDRIAL-RELATED"/>
    <property type="match status" value="1"/>
</dbReference>